<evidence type="ECO:0000313" key="3">
    <source>
        <dbReference type="Proteomes" id="UP000306441"/>
    </source>
</evidence>
<sequence>MLARTTETGSESDPAAERQEPLAARAAAFGRAQRHSQRVRALKFVLPLTAGIIALAFPVYSYLVTPPAVEVKADDTAFSDGKLVMSNPKLSGQTSENLPYSMSAARAVQDVANESVIGLEGIDATLPVDAATSATVKAANGTYDRTANTLQLSKDILVTTSDGMVMKLQSVFLDMGKGTMKTGDPVDITREGSHIRSDTMSASNGGKTLVFEKRVRVDIDPAAAKTKEGSGEANAAQ</sequence>
<feature type="transmembrane region" description="Helical" evidence="1">
    <location>
        <begin position="41"/>
        <end position="63"/>
    </location>
</feature>
<protein>
    <submittedName>
        <fullName evidence="2">LPS export ABC transporter periplasmic protein LptC</fullName>
    </submittedName>
</protein>
<evidence type="ECO:0000256" key="1">
    <source>
        <dbReference type="SAM" id="Phobius"/>
    </source>
</evidence>
<organism evidence="2 3">
    <name type="scientific">Ollibium composti</name>
    <dbReference type="NCBI Taxonomy" id="2675109"/>
    <lineage>
        <taxon>Bacteria</taxon>
        <taxon>Pseudomonadati</taxon>
        <taxon>Pseudomonadota</taxon>
        <taxon>Alphaproteobacteria</taxon>
        <taxon>Hyphomicrobiales</taxon>
        <taxon>Phyllobacteriaceae</taxon>
        <taxon>Ollibium</taxon>
    </lineage>
</organism>
<dbReference type="Gene3D" id="2.60.450.10">
    <property type="entry name" value="Lipopolysaccharide (LPS) transport protein A like domain"/>
    <property type="match status" value="1"/>
</dbReference>
<keyword evidence="1" id="KW-0812">Transmembrane</keyword>
<dbReference type="NCBIfam" id="TIGR04409">
    <property type="entry name" value="LptC_YrbK"/>
    <property type="match status" value="1"/>
</dbReference>
<dbReference type="InterPro" id="IPR010664">
    <property type="entry name" value="LipoPS_assembly_LptC-rel"/>
</dbReference>
<reference evidence="2 3" key="1">
    <citation type="submission" date="2019-04" db="EMBL/GenBank/DDBJ databases">
        <title>Mesorhizobium composti sp. nov., isolated from compost.</title>
        <authorList>
            <person name="Lin S.-Y."/>
            <person name="Hameed A."/>
            <person name="Hsieh Y.-T."/>
            <person name="Young C.-C."/>
        </authorList>
    </citation>
    <scope>NUCLEOTIDE SEQUENCE [LARGE SCALE GENOMIC DNA]</scope>
    <source>
        <strain evidence="2 3">CC-YTH430</strain>
    </source>
</reference>
<proteinExistence type="predicted"/>
<comment type="caution">
    <text evidence="2">The sequence shown here is derived from an EMBL/GenBank/DDBJ whole genome shotgun (WGS) entry which is preliminary data.</text>
</comment>
<accession>A0ABY2Q1Y9</accession>
<keyword evidence="1" id="KW-0472">Membrane</keyword>
<dbReference type="RefSeq" id="WP_136359927.1">
    <property type="nucleotide sequence ID" value="NZ_SSNY01000014.1"/>
</dbReference>
<evidence type="ECO:0000313" key="2">
    <source>
        <dbReference type="EMBL" id="THF54919.1"/>
    </source>
</evidence>
<dbReference type="InterPro" id="IPR026265">
    <property type="entry name" value="LptC"/>
</dbReference>
<keyword evidence="3" id="KW-1185">Reference proteome</keyword>
<name>A0ABY2Q1Y9_9HYPH</name>
<gene>
    <name evidence="2" type="primary">lptC</name>
    <name evidence="2" type="ORF">E6C48_19865</name>
</gene>
<dbReference type="Proteomes" id="UP000306441">
    <property type="component" value="Unassembled WGS sequence"/>
</dbReference>
<keyword evidence="1" id="KW-1133">Transmembrane helix</keyword>
<dbReference type="Pfam" id="PF06835">
    <property type="entry name" value="LptC"/>
    <property type="match status" value="1"/>
</dbReference>
<dbReference type="EMBL" id="SSNY01000014">
    <property type="protein sequence ID" value="THF54919.1"/>
    <property type="molecule type" value="Genomic_DNA"/>
</dbReference>